<keyword evidence="2" id="KW-1185">Reference proteome</keyword>
<dbReference type="Proteomes" id="UP001497535">
    <property type="component" value="Unassembled WGS sequence"/>
</dbReference>
<reference evidence="1" key="1">
    <citation type="submission" date="2023-11" db="EMBL/GenBank/DDBJ databases">
        <authorList>
            <person name="Poullet M."/>
        </authorList>
    </citation>
    <scope>NUCLEOTIDE SEQUENCE</scope>
    <source>
        <strain evidence="1">E1834</strain>
    </source>
</reference>
<organism evidence="1 2">
    <name type="scientific">Meloidogyne enterolobii</name>
    <name type="common">Root-knot nematode worm</name>
    <name type="synonym">Meloidogyne mayaguensis</name>
    <dbReference type="NCBI Taxonomy" id="390850"/>
    <lineage>
        <taxon>Eukaryota</taxon>
        <taxon>Metazoa</taxon>
        <taxon>Ecdysozoa</taxon>
        <taxon>Nematoda</taxon>
        <taxon>Chromadorea</taxon>
        <taxon>Rhabditida</taxon>
        <taxon>Tylenchina</taxon>
        <taxon>Tylenchomorpha</taxon>
        <taxon>Tylenchoidea</taxon>
        <taxon>Meloidogynidae</taxon>
        <taxon>Meloidogyninae</taxon>
        <taxon>Meloidogyne</taxon>
    </lineage>
</organism>
<sequence>MNEIILKFIFLFIFSIIFIKINSQLINEEGQQQQRLSQCNDWEFECKDGNCIARYDQCDGIIQCPDGSDEDNCRNRYEQHPRKDAASIKSSTKSSIVKSSTSKPKKLQEKPSPKYLLFGAIILLILIVIGNIFSKLKNKYKQRRNAGFHGFRKGESLIEEEDDLLIAQAYSKRMYKPSIYARLYVKRSRRARNTPRVSRPWRPRVIAWAGPDAFIRNRFYELDNWYKARIHKPELFPNLHLIDPDTIFESFEEKIKGENEKEKNLLNIGFKRLEQNLTKLSSEDLVKLENLAIKNKLFLDFTKIDSSNQLALFQHFNIFDDLFMPGVYFYNVQNMNIFWNKKEENKQNNIYFGNIIKATDTTNPPNIEIGNIFKNDGDTKDDKTGFNTLLMLNLEGPGLQNEEDNLFEEDHHQQQQLINNIKQLKIPEKDQLLINHLNKNKQIIHWFVGNIPLNGGEINDGNTLINYIQPMPFYGTGYHRFVFILFRHSEVINFDKYFENFDFSSFTSRIFNTNSFYKHFEDKITPSSLRFCQIKWDPSCDRALHSLGVKSPRYWYEWDQPLKPEQKEFPLKPMPFNHYFQMFRNPETVRKEVLKKKLEMLVKSKEEHLKPQKYPDIFYMQNRLNLPSFVQERNIKINIGEGIYSFLYNNYENPVEQHLNEKWKIKFEELKEEINEEENERKKVVLNK</sequence>
<name>A0ACB0XP75_MELEN</name>
<accession>A0ACB0XP75</accession>
<dbReference type="EMBL" id="CAVMJV010000001">
    <property type="protein sequence ID" value="CAK5011227.1"/>
    <property type="molecule type" value="Genomic_DNA"/>
</dbReference>
<evidence type="ECO:0000313" key="1">
    <source>
        <dbReference type="EMBL" id="CAK5011227.1"/>
    </source>
</evidence>
<protein>
    <submittedName>
        <fullName evidence="1">Uncharacterized protein</fullName>
    </submittedName>
</protein>
<gene>
    <name evidence="1" type="ORF">MENTE1834_LOCUS1841</name>
</gene>
<proteinExistence type="predicted"/>
<evidence type="ECO:0000313" key="2">
    <source>
        <dbReference type="Proteomes" id="UP001497535"/>
    </source>
</evidence>
<comment type="caution">
    <text evidence="1">The sequence shown here is derived from an EMBL/GenBank/DDBJ whole genome shotgun (WGS) entry which is preliminary data.</text>
</comment>